<evidence type="ECO:0000256" key="1">
    <source>
        <dbReference type="ARBA" id="ARBA00004448"/>
    </source>
</evidence>
<feature type="transmembrane region" description="Helical" evidence="12">
    <location>
        <begin position="360"/>
        <end position="379"/>
    </location>
</feature>
<proteinExistence type="inferred from homology"/>
<dbReference type="AlphaFoldDB" id="A0A9P8PPZ1"/>
<dbReference type="Pfam" id="PF22099">
    <property type="entry name" value="MRS2-like"/>
    <property type="match status" value="1"/>
</dbReference>
<reference evidence="13" key="2">
    <citation type="submission" date="2021-01" db="EMBL/GenBank/DDBJ databases">
        <authorList>
            <person name="Schikora-Tamarit M.A."/>
        </authorList>
    </citation>
    <scope>NUCLEOTIDE SEQUENCE</scope>
    <source>
        <strain evidence="13">CBS6341</strain>
    </source>
</reference>
<evidence type="ECO:0000256" key="12">
    <source>
        <dbReference type="RuleBase" id="RU366042"/>
    </source>
</evidence>
<evidence type="ECO:0000256" key="3">
    <source>
        <dbReference type="ARBA" id="ARBA00022448"/>
    </source>
</evidence>
<keyword evidence="4 12" id="KW-0812">Transmembrane</keyword>
<dbReference type="Gene3D" id="1.20.58.340">
    <property type="entry name" value="Magnesium transport protein CorA, transmembrane region"/>
    <property type="match status" value="1"/>
</dbReference>
<evidence type="ECO:0000256" key="5">
    <source>
        <dbReference type="ARBA" id="ARBA00022842"/>
    </source>
</evidence>
<keyword evidence="7 12" id="KW-1133">Transmembrane helix</keyword>
<comment type="similarity">
    <text evidence="2 12">Belongs to the CorA metal ion transporter (MIT) (TC 1.A.35) family.</text>
</comment>
<dbReference type="Gene3D" id="2.40.128.330">
    <property type="match status" value="1"/>
</dbReference>
<name>A0A9P8PPZ1_9ASCO</name>
<comment type="function">
    <text evidence="10">Mitochondrial inner membrane magnesium transporter required for mitochondrial magnesium homeostasis. Modulates the conductance of the MRS2 channel. Involved in the splicing of mRNA group II introns in mitochondria by affecting mitochondrial magnesium concentrations, which are critical for group II intron splicing.</text>
</comment>
<comment type="subcellular location">
    <subcellularLocation>
        <location evidence="1 12">Mitochondrion inner membrane</location>
        <topology evidence="1 12">Multi-pass membrane protein</topology>
    </subcellularLocation>
</comment>
<evidence type="ECO:0000256" key="2">
    <source>
        <dbReference type="ARBA" id="ARBA00009765"/>
    </source>
</evidence>
<dbReference type="CDD" id="cd12823">
    <property type="entry name" value="Mrs2_Mfm1p-like"/>
    <property type="match status" value="1"/>
</dbReference>
<keyword evidence="8 12" id="KW-0406">Ion transport</keyword>
<reference evidence="13" key="1">
    <citation type="journal article" date="2021" name="Open Biol.">
        <title>Shared evolutionary footprints suggest mitochondrial oxidative damage underlies multiple complex I losses in fungi.</title>
        <authorList>
            <person name="Schikora-Tamarit M.A."/>
            <person name="Marcet-Houben M."/>
            <person name="Nosek J."/>
            <person name="Gabaldon T."/>
        </authorList>
    </citation>
    <scope>NUCLEOTIDE SEQUENCE</scope>
    <source>
        <strain evidence="13">CBS6341</strain>
    </source>
</reference>
<dbReference type="GO" id="GO:0045016">
    <property type="term" value="P:mitochondrial magnesium ion transmembrane transport"/>
    <property type="evidence" value="ECO:0007669"/>
    <property type="project" value="TreeGrafter"/>
</dbReference>
<keyword evidence="12" id="KW-0496">Mitochondrion</keyword>
<evidence type="ECO:0000256" key="4">
    <source>
        <dbReference type="ARBA" id="ARBA00022692"/>
    </source>
</evidence>
<evidence type="ECO:0000256" key="8">
    <source>
        <dbReference type="ARBA" id="ARBA00023065"/>
    </source>
</evidence>
<keyword evidence="12" id="KW-0999">Mitochondrion inner membrane</keyword>
<sequence>MRSSMMKTLIPLIPIPKSISWFRPLQPKLRFHTVTKNQIYNSKNNQNYTSAILLEKNLSPKIPSNNEFFRVTIFNEQGKISSMSQNIKKNQLVINYDMFPRDIRKLEKTPKTSSEITPTISVRKDCILIDLLNIRCLIKSNELLIFDDLNENSYSRSEFLNDLELKLTKKSDSIDSVDLPYEVKALESVLISIIKNLNSEMKVITTVTNGIINELEQDITRENLRFLLIQNKKISTFSRKVTLIRDCIDELLESDEDLADMYLTAKSHGHPRSIEDHQEVEFLLESYHAHLDEIVQTVNNCISNVRTTEEIINIILDSNRNQLMLLGLRFSIGLLSLGAGVFIASAYGMNLENFIEEEEYGMPLVVIISSLGIIGLFWYSIKNLKKLQKITMMGDHYRKH</sequence>
<feature type="transmembrane region" description="Helical" evidence="12">
    <location>
        <begin position="326"/>
        <end position="348"/>
    </location>
</feature>
<keyword evidence="14" id="KW-1185">Reference proteome</keyword>
<dbReference type="OrthoDB" id="10251508at2759"/>
<dbReference type="GO" id="GO:0015095">
    <property type="term" value="F:magnesium ion transmembrane transporter activity"/>
    <property type="evidence" value="ECO:0007669"/>
    <property type="project" value="TreeGrafter"/>
</dbReference>
<comment type="subunit">
    <text evidence="11">Forms homooligomers. Interacts with MRS2.</text>
</comment>
<evidence type="ECO:0000313" key="13">
    <source>
        <dbReference type="EMBL" id="KAH3675565.1"/>
    </source>
</evidence>
<keyword evidence="5 12" id="KW-0460">Magnesium</keyword>
<evidence type="ECO:0000313" key="14">
    <source>
        <dbReference type="Proteomes" id="UP000769528"/>
    </source>
</evidence>
<dbReference type="PANTHER" id="PTHR13890">
    <property type="entry name" value="RNA SPLICING PROTEIN MRS2, MITOCHONDRIAL"/>
    <property type="match status" value="1"/>
</dbReference>
<evidence type="ECO:0000256" key="7">
    <source>
        <dbReference type="ARBA" id="ARBA00022989"/>
    </source>
</evidence>
<gene>
    <name evidence="13" type="ORF">WICMUC_002654</name>
</gene>
<evidence type="ECO:0000256" key="9">
    <source>
        <dbReference type="ARBA" id="ARBA00023136"/>
    </source>
</evidence>
<dbReference type="InterPro" id="IPR039204">
    <property type="entry name" value="MRS2-like"/>
</dbReference>
<organism evidence="13 14">
    <name type="scientific">Wickerhamomyces mucosus</name>
    <dbReference type="NCBI Taxonomy" id="1378264"/>
    <lineage>
        <taxon>Eukaryota</taxon>
        <taxon>Fungi</taxon>
        <taxon>Dikarya</taxon>
        <taxon>Ascomycota</taxon>
        <taxon>Saccharomycotina</taxon>
        <taxon>Saccharomycetes</taxon>
        <taxon>Phaffomycetales</taxon>
        <taxon>Wickerhamomycetaceae</taxon>
        <taxon>Wickerhamomyces</taxon>
    </lineage>
</organism>
<dbReference type="EMBL" id="JAEUBF010000753">
    <property type="protein sequence ID" value="KAH3675565.1"/>
    <property type="molecule type" value="Genomic_DNA"/>
</dbReference>
<keyword evidence="6" id="KW-0809">Transit peptide</keyword>
<evidence type="ECO:0000256" key="10">
    <source>
        <dbReference type="ARBA" id="ARBA00037564"/>
    </source>
</evidence>
<comment type="caution">
    <text evidence="13">The sequence shown here is derived from an EMBL/GenBank/DDBJ whole genome shotgun (WGS) entry which is preliminary data.</text>
</comment>
<keyword evidence="3 12" id="KW-0813">Transport</keyword>
<protein>
    <recommendedName>
        <fullName evidence="12">Magnesium transporter</fullName>
    </recommendedName>
</protein>
<keyword evidence="9 12" id="KW-0472">Membrane</keyword>
<dbReference type="Proteomes" id="UP000769528">
    <property type="component" value="Unassembled WGS sequence"/>
</dbReference>
<evidence type="ECO:0000256" key="11">
    <source>
        <dbReference type="ARBA" id="ARBA00038721"/>
    </source>
</evidence>
<evidence type="ECO:0000256" key="6">
    <source>
        <dbReference type="ARBA" id="ARBA00022946"/>
    </source>
</evidence>
<dbReference type="GO" id="GO:0005743">
    <property type="term" value="C:mitochondrial inner membrane"/>
    <property type="evidence" value="ECO:0007669"/>
    <property type="project" value="UniProtKB-SubCell"/>
</dbReference>
<accession>A0A9P8PPZ1</accession>
<dbReference type="PANTHER" id="PTHR13890:SF0">
    <property type="entry name" value="MAGNESIUM TRANSPORTER MRS2 HOMOLOG, MITOCHONDRIAL"/>
    <property type="match status" value="1"/>
</dbReference>